<dbReference type="STRING" id="1888892.BFL28_19050"/>
<dbReference type="AlphaFoldDB" id="A0A1E3LTE7"/>
<evidence type="ECO:0000313" key="9">
    <source>
        <dbReference type="Proteomes" id="UP000094487"/>
    </source>
</evidence>
<dbReference type="Gene3D" id="3.90.79.10">
    <property type="entry name" value="Nucleoside Triphosphate Pyrophosphohydrolase"/>
    <property type="match status" value="1"/>
</dbReference>
<keyword evidence="9" id="KW-1185">Reference proteome</keyword>
<sequence length="198" mass="21331">MRAALDAPRTTAPVLLSEDVRDATLDPGEAPMPAAVLVAVTDRRAPGLILTRRTDTLRRHAGQVAFPGGRIDPDDDGPIGAALREAREEIGLDPAAVEIVGPADRYRTVTGFEVTPVIGVIPPDLAFTPEPGEVAAVFEVPLDFVLDPVNHVESSAQWQGVERRYYEINWGGHRIWGATAAMLVNLSRRLDWPAMAAA</sequence>
<gene>
    <name evidence="8" type="ORF">BFL28_19050</name>
</gene>
<evidence type="ECO:0000256" key="4">
    <source>
        <dbReference type="ARBA" id="ARBA00022801"/>
    </source>
</evidence>
<evidence type="ECO:0000256" key="6">
    <source>
        <dbReference type="ARBA" id="ARBA00023211"/>
    </source>
</evidence>
<dbReference type="PANTHER" id="PTHR12992:SF11">
    <property type="entry name" value="MITOCHONDRIAL COENZYME A DIPHOSPHATASE NUDT8"/>
    <property type="match status" value="1"/>
</dbReference>
<evidence type="ECO:0000256" key="2">
    <source>
        <dbReference type="ARBA" id="ARBA00001946"/>
    </source>
</evidence>
<organism evidence="8 9">
    <name type="scientific">Sphingomonas turrisvirgatae</name>
    <dbReference type="NCBI Taxonomy" id="1888892"/>
    <lineage>
        <taxon>Bacteria</taxon>
        <taxon>Pseudomonadati</taxon>
        <taxon>Pseudomonadota</taxon>
        <taxon>Alphaproteobacteria</taxon>
        <taxon>Sphingomonadales</taxon>
        <taxon>Sphingomonadaceae</taxon>
        <taxon>Sphingomonas</taxon>
    </lineage>
</organism>
<dbReference type="SUPFAM" id="SSF55811">
    <property type="entry name" value="Nudix"/>
    <property type="match status" value="1"/>
</dbReference>
<dbReference type="PANTHER" id="PTHR12992">
    <property type="entry name" value="NUDIX HYDROLASE"/>
    <property type="match status" value="1"/>
</dbReference>
<keyword evidence="5" id="KW-0460">Magnesium</keyword>
<dbReference type="GO" id="GO:0046872">
    <property type="term" value="F:metal ion binding"/>
    <property type="evidence" value="ECO:0007669"/>
    <property type="project" value="UniProtKB-KW"/>
</dbReference>
<comment type="caution">
    <text evidence="8">The sequence shown here is derived from an EMBL/GenBank/DDBJ whole genome shotgun (WGS) entry which is preliminary data.</text>
</comment>
<dbReference type="EMBL" id="MDDS01000039">
    <property type="protein sequence ID" value="ODP37061.1"/>
    <property type="molecule type" value="Genomic_DNA"/>
</dbReference>
<dbReference type="InterPro" id="IPR045121">
    <property type="entry name" value="CoAse"/>
</dbReference>
<keyword evidence="6" id="KW-0464">Manganese</keyword>
<accession>A0A1E3LTE7</accession>
<dbReference type="Pfam" id="PF00293">
    <property type="entry name" value="NUDIX"/>
    <property type="match status" value="1"/>
</dbReference>
<feature type="domain" description="Nudix hydrolase" evidence="7">
    <location>
        <begin position="31"/>
        <end position="161"/>
    </location>
</feature>
<protein>
    <submittedName>
        <fullName evidence="8">Coenzyme A pyrophosphatase</fullName>
    </submittedName>
</protein>
<name>A0A1E3LTE7_9SPHN</name>
<keyword evidence="3" id="KW-0479">Metal-binding</keyword>
<proteinExistence type="predicted"/>
<evidence type="ECO:0000259" key="7">
    <source>
        <dbReference type="PROSITE" id="PS51462"/>
    </source>
</evidence>
<keyword evidence="4" id="KW-0378">Hydrolase</keyword>
<dbReference type="PROSITE" id="PS51462">
    <property type="entry name" value="NUDIX"/>
    <property type="match status" value="1"/>
</dbReference>
<dbReference type="NCBIfam" id="NF007980">
    <property type="entry name" value="PRK10707.1"/>
    <property type="match status" value="1"/>
</dbReference>
<comment type="cofactor">
    <cofactor evidence="2">
        <name>Mg(2+)</name>
        <dbReference type="ChEBI" id="CHEBI:18420"/>
    </cofactor>
</comment>
<dbReference type="Proteomes" id="UP000094487">
    <property type="component" value="Unassembled WGS sequence"/>
</dbReference>
<dbReference type="CDD" id="cd03426">
    <property type="entry name" value="NUDIX_CoAse_Nudt7"/>
    <property type="match status" value="1"/>
</dbReference>
<evidence type="ECO:0000256" key="5">
    <source>
        <dbReference type="ARBA" id="ARBA00022842"/>
    </source>
</evidence>
<dbReference type="InterPro" id="IPR000086">
    <property type="entry name" value="NUDIX_hydrolase_dom"/>
</dbReference>
<comment type="cofactor">
    <cofactor evidence="1">
        <name>Mn(2+)</name>
        <dbReference type="ChEBI" id="CHEBI:29035"/>
    </cofactor>
</comment>
<evidence type="ECO:0000313" key="8">
    <source>
        <dbReference type="EMBL" id="ODP37061.1"/>
    </source>
</evidence>
<dbReference type="GO" id="GO:0010945">
    <property type="term" value="F:coenzyme A diphosphatase activity"/>
    <property type="evidence" value="ECO:0007669"/>
    <property type="project" value="InterPro"/>
</dbReference>
<reference evidence="8 9" key="1">
    <citation type="submission" date="2016-08" db="EMBL/GenBank/DDBJ databases">
        <title>Draft genome of the agarase producing Sphingomonas sp. MCT13.</title>
        <authorList>
            <person name="D'Andrea M.M."/>
            <person name="Rossolini G.M."/>
            <person name="Thaller M.C."/>
        </authorList>
    </citation>
    <scope>NUCLEOTIDE SEQUENCE [LARGE SCALE GENOMIC DNA]</scope>
    <source>
        <strain evidence="8 9">MCT13</strain>
    </source>
</reference>
<dbReference type="InterPro" id="IPR015797">
    <property type="entry name" value="NUDIX_hydrolase-like_dom_sf"/>
</dbReference>
<evidence type="ECO:0000256" key="1">
    <source>
        <dbReference type="ARBA" id="ARBA00001936"/>
    </source>
</evidence>
<evidence type="ECO:0000256" key="3">
    <source>
        <dbReference type="ARBA" id="ARBA00022723"/>
    </source>
</evidence>